<keyword evidence="1" id="KW-0812">Transmembrane</keyword>
<organism evidence="2 3">
    <name type="scientific">Algoriphagus winogradskyi</name>
    <dbReference type="NCBI Taxonomy" id="237017"/>
    <lineage>
        <taxon>Bacteria</taxon>
        <taxon>Pseudomonadati</taxon>
        <taxon>Bacteroidota</taxon>
        <taxon>Cytophagia</taxon>
        <taxon>Cytophagales</taxon>
        <taxon>Cyclobacteriaceae</taxon>
        <taxon>Algoriphagus</taxon>
    </lineage>
</organism>
<comment type="caution">
    <text evidence="2">The sequence shown here is derived from an EMBL/GenBank/DDBJ whole genome shotgun (WGS) entry which is preliminary data.</text>
</comment>
<keyword evidence="1" id="KW-0472">Membrane</keyword>
<evidence type="ECO:0000313" key="3">
    <source>
        <dbReference type="Proteomes" id="UP001157915"/>
    </source>
</evidence>
<feature type="transmembrane region" description="Helical" evidence="1">
    <location>
        <begin position="178"/>
        <end position="198"/>
    </location>
</feature>
<feature type="transmembrane region" description="Helical" evidence="1">
    <location>
        <begin position="119"/>
        <end position="141"/>
    </location>
</feature>
<feature type="transmembrane region" description="Helical" evidence="1">
    <location>
        <begin position="20"/>
        <end position="47"/>
    </location>
</feature>
<proteinExistence type="predicted"/>
<feature type="transmembrane region" description="Helical" evidence="1">
    <location>
        <begin position="210"/>
        <end position="229"/>
    </location>
</feature>
<dbReference type="EMBL" id="FXUA01000003">
    <property type="protein sequence ID" value="SMP23517.1"/>
    <property type="molecule type" value="Genomic_DNA"/>
</dbReference>
<keyword evidence="1" id="KW-1133">Transmembrane helix</keyword>
<dbReference type="Proteomes" id="UP001157915">
    <property type="component" value="Unassembled WGS sequence"/>
</dbReference>
<reference evidence="2 3" key="1">
    <citation type="submission" date="2017-05" db="EMBL/GenBank/DDBJ databases">
        <authorList>
            <person name="Varghese N."/>
            <person name="Submissions S."/>
        </authorList>
    </citation>
    <scope>NUCLEOTIDE SEQUENCE [LARGE SCALE GENOMIC DNA]</scope>
    <source>
        <strain evidence="2 3">DSM 15360</strain>
    </source>
</reference>
<protein>
    <recommendedName>
        <fullName evidence="4">Yip1 domain-containing protein</fullName>
    </recommendedName>
</protein>
<feature type="transmembrane region" description="Helical" evidence="1">
    <location>
        <begin position="80"/>
        <end position="107"/>
    </location>
</feature>
<evidence type="ECO:0008006" key="4">
    <source>
        <dbReference type="Google" id="ProtNLM"/>
    </source>
</evidence>
<keyword evidence="3" id="KW-1185">Reference proteome</keyword>
<name>A0ABY1P405_9BACT</name>
<evidence type="ECO:0000256" key="1">
    <source>
        <dbReference type="SAM" id="Phobius"/>
    </source>
</evidence>
<evidence type="ECO:0000313" key="2">
    <source>
        <dbReference type="EMBL" id="SMP23517.1"/>
    </source>
</evidence>
<accession>A0ABY1P405</accession>
<gene>
    <name evidence="2" type="ORF">SAMN06265367_103617</name>
</gene>
<sequence>MANQLKQDIYFRKMENKTIFYINLYYKNSIFIFFQTCFLFLLFHFIIDRLYFTDEVFFAHYYDVYSTTKLNHLIELRHKWYWVSYVIFPFLFLVKCIIPAAIIYLGMYIDKMEVSFSSVFKVVVISQLVFIIPEIIKLVWFNYNPISMDALRSFHPFSLYSLFDPILLQEWLKYPFKILSLFEVLYWFAIALFLSNFLKRGFDEMLKIVVVYYGSFLFCWMVFVMFISISNS</sequence>